<protein>
    <submittedName>
        <fullName evidence="1">Uncharacterized protein</fullName>
    </submittedName>
</protein>
<dbReference type="AlphaFoldDB" id="A0A1Y6K6K1"/>
<gene>
    <name evidence="1" type="ORF">CFX1CAM_0604</name>
</gene>
<proteinExistence type="predicted"/>
<sequence length="59" mass="6453">MMPVIKSAAWHEGHARQSLGGNHHNDLQNISGSAGFPVEDTCCTSKKCVFAYDYTGLDR</sequence>
<reference evidence="2" key="1">
    <citation type="submission" date="2017-05" db="EMBL/GenBank/DDBJ databases">
        <authorList>
            <person name="Kirkegaard R."/>
            <person name="Mcilroy J S."/>
        </authorList>
    </citation>
    <scope>NUCLEOTIDE SEQUENCE [LARGE SCALE GENOMIC DNA]</scope>
</reference>
<dbReference type="Proteomes" id="UP000195514">
    <property type="component" value="Chromosome I"/>
</dbReference>
<evidence type="ECO:0000313" key="2">
    <source>
        <dbReference type="Proteomes" id="UP000195514"/>
    </source>
</evidence>
<keyword evidence="2" id="KW-1185">Reference proteome</keyword>
<name>A0A1Y6K6K1_9CHLR</name>
<evidence type="ECO:0000313" key="1">
    <source>
        <dbReference type="EMBL" id="SMX53670.1"/>
    </source>
</evidence>
<accession>A0A1Y6K6K1</accession>
<dbReference type="KEGG" id="abat:CFX1CAM_0604"/>
<organism evidence="1 2">
    <name type="scientific">Candidatus Brevifilum fermentans</name>
    <dbReference type="NCBI Taxonomy" id="1986204"/>
    <lineage>
        <taxon>Bacteria</taxon>
        <taxon>Bacillati</taxon>
        <taxon>Chloroflexota</taxon>
        <taxon>Anaerolineae</taxon>
        <taxon>Anaerolineales</taxon>
        <taxon>Anaerolineaceae</taxon>
        <taxon>Candidatus Brevifilum</taxon>
    </lineage>
</organism>
<dbReference type="EMBL" id="LT859958">
    <property type="protein sequence ID" value="SMX53670.1"/>
    <property type="molecule type" value="Genomic_DNA"/>
</dbReference>